<dbReference type="InterPro" id="IPR019147">
    <property type="entry name" value="SWAP_N_domain"/>
</dbReference>
<evidence type="ECO:0000256" key="4">
    <source>
        <dbReference type="ARBA" id="ARBA00023187"/>
    </source>
</evidence>
<evidence type="ECO:0000256" key="2">
    <source>
        <dbReference type="ARBA" id="ARBA00022737"/>
    </source>
</evidence>
<dbReference type="PANTHER" id="PTHR13161:SF15">
    <property type="entry name" value="SPLICING FACTOR, SUPPRESSOR OF WHITE-APRICOT HOMOLOG"/>
    <property type="match status" value="1"/>
</dbReference>
<keyword evidence="3" id="KW-0694">RNA-binding</keyword>
<keyword evidence="4" id="KW-0508">mRNA splicing</keyword>
<proteinExistence type="predicted"/>
<reference evidence="8" key="1">
    <citation type="submission" date="2025-08" db="UniProtKB">
        <authorList>
            <consortium name="RefSeq"/>
        </authorList>
    </citation>
    <scope>IDENTIFICATION</scope>
</reference>
<evidence type="ECO:0000256" key="1">
    <source>
        <dbReference type="ARBA" id="ARBA00022664"/>
    </source>
</evidence>
<keyword evidence="7" id="KW-1185">Reference proteome</keyword>
<dbReference type="GeneID" id="113503149"/>
<keyword evidence="2" id="KW-0677">Repeat</keyword>
<evidence type="ECO:0000256" key="5">
    <source>
        <dbReference type="SAM" id="MobiDB-lite"/>
    </source>
</evidence>
<dbReference type="InParanoid" id="A0A7E5WJA8"/>
<dbReference type="RefSeq" id="XP_026740769.1">
    <property type="nucleotide sequence ID" value="XM_026884968.1"/>
</dbReference>
<keyword evidence="1" id="KW-0507">mRNA processing</keyword>
<evidence type="ECO:0000256" key="3">
    <source>
        <dbReference type="ARBA" id="ARBA00022884"/>
    </source>
</evidence>
<dbReference type="GO" id="GO:0003723">
    <property type="term" value="F:RNA binding"/>
    <property type="evidence" value="ECO:0007669"/>
    <property type="project" value="UniProtKB-KW"/>
</dbReference>
<dbReference type="PANTHER" id="PTHR13161">
    <property type="entry name" value="SPLICING FACTOR SUPPRESSOR OF WHITE APRICOT"/>
    <property type="match status" value="1"/>
</dbReference>
<dbReference type="AlphaFoldDB" id="A0A7E5WJA8"/>
<dbReference type="Proteomes" id="UP000322000">
    <property type="component" value="Chromosome 18"/>
</dbReference>
<evidence type="ECO:0000313" key="8">
    <source>
        <dbReference type="RefSeq" id="XP_026740769.1"/>
    </source>
</evidence>
<dbReference type="InterPro" id="IPR040397">
    <property type="entry name" value="SWAP"/>
</dbReference>
<dbReference type="Pfam" id="PF09750">
    <property type="entry name" value="DRY_EERY"/>
    <property type="match status" value="1"/>
</dbReference>
<protein>
    <submittedName>
        <fullName evidence="8">LOW QUALITY PROTEIN: splicing factor, suppressor of white-apricot homolog</fullName>
    </submittedName>
</protein>
<dbReference type="OrthoDB" id="5836667at2759"/>
<evidence type="ECO:0000313" key="7">
    <source>
        <dbReference type="Proteomes" id="UP000322000"/>
    </source>
</evidence>
<sequence length="160" mass="18487">MSLKWTGGQSDSGILRKSDFKEKKEDLFVFGYSCKLFRDDDKALHIDQGKHLIPWMGDETLKIDRYDARGALHDLSSLEAPPGGYDFRVELTRSELDVEQLCDEERYRALHTDEDEEEMYKEEELKRLHAAGYGQVGFNYDTPTEPQPPAQPPEVDEEPF</sequence>
<feature type="non-terminal residue" evidence="8">
    <location>
        <position position="160"/>
    </location>
</feature>
<evidence type="ECO:0000259" key="6">
    <source>
        <dbReference type="SMART" id="SM01141"/>
    </source>
</evidence>
<accession>A0A7E5WJA8</accession>
<organism evidence="7 8">
    <name type="scientific">Trichoplusia ni</name>
    <name type="common">Cabbage looper</name>
    <dbReference type="NCBI Taxonomy" id="7111"/>
    <lineage>
        <taxon>Eukaryota</taxon>
        <taxon>Metazoa</taxon>
        <taxon>Ecdysozoa</taxon>
        <taxon>Arthropoda</taxon>
        <taxon>Hexapoda</taxon>
        <taxon>Insecta</taxon>
        <taxon>Pterygota</taxon>
        <taxon>Neoptera</taxon>
        <taxon>Endopterygota</taxon>
        <taxon>Lepidoptera</taxon>
        <taxon>Glossata</taxon>
        <taxon>Ditrysia</taxon>
        <taxon>Noctuoidea</taxon>
        <taxon>Noctuidae</taxon>
        <taxon>Plusiinae</taxon>
        <taxon>Trichoplusia</taxon>
    </lineage>
</organism>
<name>A0A7E5WJA8_TRINI</name>
<gene>
    <name evidence="8" type="primary">LOC113503149</name>
</gene>
<feature type="region of interest" description="Disordered" evidence="5">
    <location>
        <begin position="135"/>
        <end position="160"/>
    </location>
</feature>
<feature type="domain" description="Suppressor of white apricot N-terminal" evidence="6">
    <location>
        <begin position="25"/>
        <end position="144"/>
    </location>
</feature>
<dbReference type="SMART" id="SM01141">
    <property type="entry name" value="DRY_EERY"/>
    <property type="match status" value="1"/>
</dbReference>
<dbReference type="GO" id="GO:0000395">
    <property type="term" value="P:mRNA 5'-splice site recognition"/>
    <property type="evidence" value="ECO:0007669"/>
    <property type="project" value="TreeGrafter"/>
</dbReference>
<dbReference type="KEGG" id="tnl:113503149"/>